<dbReference type="Pfam" id="PF01391">
    <property type="entry name" value="Collagen"/>
    <property type="match status" value="2"/>
</dbReference>
<accession>A0ABD0X380</accession>
<feature type="compositionally biased region" description="Gly residues" evidence="6">
    <location>
        <begin position="344"/>
        <end position="353"/>
    </location>
</feature>
<dbReference type="AlphaFoldDB" id="A0ABD0X380"/>
<evidence type="ECO:0000256" key="1">
    <source>
        <dbReference type="ARBA" id="ARBA00004498"/>
    </source>
</evidence>
<dbReference type="SMART" id="SM00327">
    <property type="entry name" value="VWA"/>
    <property type="match status" value="2"/>
</dbReference>
<keyword evidence="5" id="KW-0130">Cell adhesion</keyword>
<feature type="compositionally biased region" description="Low complexity" evidence="6">
    <location>
        <begin position="376"/>
        <end position="400"/>
    </location>
</feature>
<dbReference type="PANTHER" id="PTHR24020:SF29">
    <property type="entry name" value="COLLAGEN ALPHA-2(VI) CHAIN"/>
    <property type="match status" value="1"/>
</dbReference>
<comment type="caution">
    <text evidence="8">The sequence shown here is derived from an EMBL/GenBank/DDBJ whole genome shotgun (WGS) entry which is preliminary data.</text>
</comment>
<dbReference type="InterPro" id="IPR050525">
    <property type="entry name" value="ECM_Assembly_Org"/>
</dbReference>
<dbReference type="Gene3D" id="3.40.50.410">
    <property type="entry name" value="von Willebrand factor, type A domain"/>
    <property type="match status" value="3"/>
</dbReference>
<dbReference type="PANTHER" id="PTHR24020">
    <property type="entry name" value="COLLAGEN ALPHA"/>
    <property type="match status" value="1"/>
</dbReference>
<feature type="compositionally biased region" description="Basic and acidic residues" evidence="6">
    <location>
        <begin position="411"/>
        <end position="432"/>
    </location>
</feature>
<protein>
    <recommendedName>
        <fullName evidence="7">VWFA domain-containing protein</fullName>
    </recommendedName>
</protein>
<evidence type="ECO:0000313" key="9">
    <source>
        <dbReference type="Proteomes" id="UP001557470"/>
    </source>
</evidence>
<dbReference type="EMBL" id="JAGEUA010000004">
    <property type="protein sequence ID" value="KAL0985686.1"/>
    <property type="molecule type" value="Genomic_DNA"/>
</dbReference>
<evidence type="ECO:0000256" key="2">
    <source>
        <dbReference type="ARBA" id="ARBA00022525"/>
    </source>
</evidence>
<feature type="compositionally biased region" description="Pro residues" evidence="6">
    <location>
        <begin position="878"/>
        <end position="887"/>
    </location>
</feature>
<feature type="compositionally biased region" description="Gly residues" evidence="6">
    <location>
        <begin position="565"/>
        <end position="574"/>
    </location>
</feature>
<evidence type="ECO:0000313" key="8">
    <source>
        <dbReference type="EMBL" id="KAL0985686.1"/>
    </source>
</evidence>
<organism evidence="8 9">
    <name type="scientific">Umbra pygmaea</name>
    <name type="common">Eastern mudminnow</name>
    <dbReference type="NCBI Taxonomy" id="75934"/>
    <lineage>
        <taxon>Eukaryota</taxon>
        <taxon>Metazoa</taxon>
        <taxon>Chordata</taxon>
        <taxon>Craniata</taxon>
        <taxon>Vertebrata</taxon>
        <taxon>Euteleostomi</taxon>
        <taxon>Actinopterygii</taxon>
        <taxon>Neopterygii</taxon>
        <taxon>Teleostei</taxon>
        <taxon>Protacanthopterygii</taxon>
        <taxon>Esociformes</taxon>
        <taxon>Umbridae</taxon>
        <taxon>Umbra</taxon>
    </lineage>
</organism>
<keyword evidence="4" id="KW-0677">Repeat</keyword>
<evidence type="ECO:0000259" key="7">
    <source>
        <dbReference type="PROSITE" id="PS50234"/>
    </source>
</evidence>
<feature type="region of interest" description="Disordered" evidence="6">
    <location>
        <begin position="866"/>
        <end position="893"/>
    </location>
</feature>
<keyword evidence="9" id="KW-1185">Reference proteome</keyword>
<feature type="compositionally biased region" description="Gly residues" evidence="6">
    <location>
        <begin position="452"/>
        <end position="461"/>
    </location>
</feature>
<evidence type="ECO:0000256" key="4">
    <source>
        <dbReference type="ARBA" id="ARBA00022737"/>
    </source>
</evidence>
<feature type="domain" description="VWFA" evidence="7">
    <location>
        <begin position="27"/>
        <end position="227"/>
    </location>
</feature>
<evidence type="ECO:0000256" key="5">
    <source>
        <dbReference type="ARBA" id="ARBA00022889"/>
    </source>
</evidence>
<name>A0ABD0X380_UMBPY</name>
<keyword evidence="3" id="KW-0272">Extracellular matrix</keyword>
<dbReference type="FunFam" id="3.40.50.410:FF:000026">
    <property type="entry name" value="Collagen, type VI, alpha 1"/>
    <property type="match status" value="1"/>
</dbReference>
<feature type="region of interest" description="Disordered" evidence="6">
    <location>
        <begin position="246"/>
        <end position="576"/>
    </location>
</feature>
<proteinExistence type="predicted"/>
<keyword evidence="2" id="KW-0964">Secreted</keyword>
<sequence length="901" mass="94813">MTVTHTDDHPPIRPPSPCDQVIDCPVHLYFVVDTSETIAMQEPPSGILVRKVADWVIEFVQMLQDSVYNNQVTISWSLGGLHFSQTQKTISLITSRDNFLKKMINTDWITEYLGKGTFTDCAIDEMTKQMQYSTGIYNKSNLVRFAVVITDGHVTDSPCRGMKKSAEQARDQGISLFSVAASKEVDEAGMKLIANPPVDVYRSDYLAVNLTTGRIHTSSIKNIIKVMKYQAYLQCSKLQCVEIPGPPGQKGNRGQKGMKGGVGPKGLKGVRGKQGDTGIEGPIGPAGPKGTTGLKGDKGEFGTGGTKGMAGSPGRNGKDGQKGKIGRIGTFGCKGDPGERGPDGYPGGAGDTGSAGDAGEKGDPGRNGKPGPPGPKGDAGPPGDDGISGIPGPPGRKGNSGPDGGPGPNGEDGRPGDHGPKGLSGEDGKPGAKGEPGQQGKPGPHGTSGPKGFKGGAGLPGPRGEPGSSGLDGQIGPLGEPGENGERGIPGNTGPKGDKGRDGFSYSGRRGSTGERGDKGLPGPRGSRGNCGSKGEPGRKGPNGEPGLPGQRGQNGLRGPDGRPGTDGGPGPEGDPGLSDCDVMTYIRETCGCCDCEKLCGALDIVFVIDSSESVGLSNFTLEKNFVINTISRLGSMATNPDSETGTRIGVVQYSHDGTFEAIRLNDSNIDSISAFKEAVKKLQWIAGGTWTPSALKFAYDHLIKDSRRVKAKVSVVVITDGRFDPRDDDTLLTYLCNDTSVDVSAIGVGDMFHREEQHESLNSIACNKKDRVRPMSHFADLVAEDFIDKMEMVLCPEPITVCPDLPCGSEPEVLHCVDRPVDMVFLMDGSERLGRENFHQVRDFVEHVARNLPLARSKDDGMALLQYGGKGTKPGLPSDPRPPVHPGGPRKHGLWRSIVF</sequence>
<dbReference type="FunFam" id="3.40.50.410:FF:000027">
    <property type="entry name" value="collagen alpha-2(VI) chain isoform X1"/>
    <property type="match status" value="1"/>
</dbReference>
<feature type="compositionally biased region" description="Low complexity" evidence="6">
    <location>
        <begin position="433"/>
        <end position="445"/>
    </location>
</feature>
<evidence type="ECO:0000256" key="3">
    <source>
        <dbReference type="ARBA" id="ARBA00022530"/>
    </source>
</evidence>
<dbReference type="InterPro" id="IPR002035">
    <property type="entry name" value="VWF_A"/>
</dbReference>
<feature type="domain" description="VWFA" evidence="7">
    <location>
        <begin position="823"/>
        <end position="874"/>
    </location>
</feature>
<comment type="subcellular location">
    <subcellularLocation>
        <location evidence="1">Secreted</location>
        <location evidence="1">Extracellular space</location>
        <location evidence="1">Extracellular matrix</location>
    </subcellularLocation>
</comment>
<evidence type="ECO:0000256" key="6">
    <source>
        <dbReference type="SAM" id="MobiDB-lite"/>
    </source>
</evidence>
<dbReference type="InterPro" id="IPR036465">
    <property type="entry name" value="vWFA_dom_sf"/>
</dbReference>
<dbReference type="Pfam" id="PF00092">
    <property type="entry name" value="VWA"/>
    <property type="match status" value="3"/>
</dbReference>
<dbReference type="PRINTS" id="PR00453">
    <property type="entry name" value="VWFADOMAIN"/>
</dbReference>
<dbReference type="InterPro" id="IPR008160">
    <property type="entry name" value="Collagen"/>
</dbReference>
<gene>
    <name evidence="8" type="ORF">UPYG_G00160490</name>
</gene>
<dbReference type="PROSITE" id="PS50234">
    <property type="entry name" value="VWFA"/>
    <property type="match status" value="3"/>
</dbReference>
<reference evidence="8 9" key="1">
    <citation type="submission" date="2024-06" db="EMBL/GenBank/DDBJ databases">
        <authorList>
            <person name="Pan Q."/>
            <person name="Wen M."/>
            <person name="Jouanno E."/>
            <person name="Zahm M."/>
            <person name="Klopp C."/>
            <person name="Cabau C."/>
            <person name="Louis A."/>
            <person name="Berthelot C."/>
            <person name="Parey E."/>
            <person name="Roest Crollius H."/>
            <person name="Montfort J."/>
            <person name="Robinson-Rechavi M."/>
            <person name="Bouchez O."/>
            <person name="Lampietro C."/>
            <person name="Lopez Roques C."/>
            <person name="Donnadieu C."/>
            <person name="Postlethwait J."/>
            <person name="Bobe J."/>
            <person name="Verreycken H."/>
            <person name="Guiguen Y."/>
        </authorList>
    </citation>
    <scope>NUCLEOTIDE SEQUENCE [LARGE SCALE GENOMIC DNA]</scope>
    <source>
        <strain evidence="8">Up_M1</strain>
        <tissue evidence="8">Testis</tissue>
    </source>
</reference>
<dbReference type="Proteomes" id="UP001557470">
    <property type="component" value="Unassembled WGS sequence"/>
</dbReference>
<feature type="domain" description="VWFA" evidence="7">
    <location>
        <begin position="604"/>
        <end position="791"/>
    </location>
</feature>
<feature type="compositionally biased region" description="Gly residues" evidence="6">
    <location>
        <begin position="401"/>
        <end position="410"/>
    </location>
</feature>
<dbReference type="SUPFAM" id="SSF53300">
    <property type="entry name" value="vWA-like"/>
    <property type="match status" value="3"/>
</dbReference>
<feature type="compositionally biased region" description="Gly residues" evidence="6">
    <location>
        <begin position="257"/>
        <end position="266"/>
    </location>
</feature>
<dbReference type="GO" id="GO:0007155">
    <property type="term" value="P:cell adhesion"/>
    <property type="evidence" value="ECO:0007669"/>
    <property type="project" value="UniProtKB-KW"/>
</dbReference>